<sequence>MGLLGFNLDLYLQNKLQLVQVGIITEGGISGNKGKCLYSLRRALNVTSGVNMVLS</sequence>
<proteinExistence type="predicted"/>
<dbReference type="EMBL" id="LKAM01000005">
    <property type="protein sequence ID" value="KUM48556.1"/>
    <property type="molecule type" value="Genomic_DNA"/>
</dbReference>
<dbReference type="AlphaFoldDB" id="A0A101M023"/>
<comment type="caution">
    <text evidence="1">The sequence shown here is derived from an EMBL/GenBank/DDBJ whole genome shotgun (WGS) entry which is preliminary data.</text>
</comment>
<geneLocation type="mitochondrion" evidence="1"/>
<keyword evidence="1" id="KW-0496">Mitochondrion</keyword>
<reference evidence="1" key="1">
    <citation type="journal article" date="2015" name="Genome Biol. Evol.">
        <title>Organellar Genomes of White Spruce (Picea glauca): Assembly and Annotation.</title>
        <authorList>
            <person name="Jackman S.D."/>
            <person name="Warren R.L."/>
            <person name="Gibb E.A."/>
            <person name="Vandervalk B.P."/>
            <person name="Mohamadi H."/>
            <person name="Chu J."/>
            <person name="Raymond A."/>
            <person name="Pleasance S."/>
            <person name="Coope R."/>
            <person name="Wildung M.R."/>
            <person name="Ritland C.E."/>
            <person name="Bousquet J."/>
            <person name="Jones S.J."/>
            <person name="Bohlmann J."/>
            <person name="Birol I."/>
        </authorList>
    </citation>
    <scope>NUCLEOTIDE SEQUENCE [LARGE SCALE GENOMIC DNA]</scope>
    <source>
        <tissue evidence="1">Flushing bud</tissue>
    </source>
</reference>
<organism evidence="1">
    <name type="scientific">Picea glauca</name>
    <name type="common">White spruce</name>
    <name type="synonym">Pinus glauca</name>
    <dbReference type="NCBI Taxonomy" id="3330"/>
    <lineage>
        <taxon>Eukaryota</taxon>
        <taxon>Viridiplantae</taxon>
        <taxon>Streptophyta</taxon>
        <taxon>Embryophyta</taxon>
        <taxon>Tracheophyta</taxon>
        <taxon>Spermatophyta</taxon>
        <taxon>Pinopsida</taxon>
        <taxon>Pinidae</taxon>
        <taxon>Conifers I</taxon>
        <taxon>Pinales</taxon>
        <taxon>Pinaceae</taxon>
        <taxon>Picea</taxon>
    </lineage>
</organism>
<protein>
    <submittedName>
        <fullName evidence="1">Uncharacterized protein</fullName>
    </submittedName>
</protein>
<evidence type="ECO:0000313" key="1">
    <source>
        <dbReference type="EMBL" id="KUM48556.1"/>
    </source>
</evidence>
<name>A0A101M023_PICGL</name>
<accession>A0A101M023</accession>
<gene>
    <name evidence="1" type="ORF">ABT39_MTgene4571</name>
</gene>